<feature type="transmembrane region" description="Helical" evidence="9">
    <location>
        <begin position="114"/>
        <end position="136"/>
    </location>
</feature>
<dbReference type="PRINTS" id="PR00237">
    <property type="entry name" value="GPCRRHODOPSN"/>
</dbReference>
<keyword evidence="7" id="KW-0675">Receptor</keyword>
<organism evidence="11 12">
    <name type="scientific">Adineta ricciae</name>
    <name type="common">Rotifer</name>
    <dbReference type="NCBI Taxonomy" id="249248"/>
    <lineage>
        <taxon>Eukaryota</taxon>
        <taxon>Metazoa</taxon>
        <taxon>Spiralia</taxon>
        <taxon>Gnathifera</taxon>
        <taxon>Rotifera</taxon>
        <taxon>Eurotatoria</taxon>
        <taxon>Bdelloidea</taxon>
        <taxon>Adinetida</taxon>
        <taxon>Adinetidae</taxon>
        <taxon>Adineta</taxon>
    </lineage>
</organism>
<keyword evidence="12" id="KW-1185">Reference proteome</keyword>
<dbReference type="AlphaFoldDB" id="A0A814DCQ3"/>
<keyword evidence="4 9" id="KW-1133">Transmembrane helix</keyword>
<evidence type="ECO:0000256" key="3">
    <source>
        <dbReference type="ARBA" id="ARBA00022692"/>
    </source>
</evidence>
<dbReference type="Pfam" id="PF00001">
    <property type="entry name" value="7tm_1"/>
    <property type="match status" value="1"/>
</dbReference>
<evidence type="ECO:0000259" key="10">
    <source>
        <dbReference type="PROSITE" id="PS50262"/>
    </source>
</evidence>
<feature type="transmembrane region" description="Helical" evidence="9">
    <location>
        <begin position="42"/>
        <end position="63"/>
    </location>
</feature>
<dbReference type="Proteomes" id="UP000663828">
    <property type="component" value="Unassembled WGS sequence"/>
</dbReference>
<protein>
    <recommendedName>
        <fullName evidence="10">G-protein coupled receptors family 1 profile domain-containing protein</fullName>
    </recommendedName>
</protein>
<feature type="domain" description="G-protein coupled receptors family 1 profile" evidence="10">
    <location>
        <begin position="21"/>
        <end position="283"/>
    </location>
</feature>
<keyword evidence="3 9" id="KW-0812">Transmembrane</keyword>
<keyword evidence="5" id="KW-0297">G-protein coupled receptor</keyword>
<feature type="transmembrane region" description="Helical" evidence="9">
    <location>
        <begin position="6"/>
        <end position="30"/>
    </location>
</feature>
<keyword evidence="2" id="KW-1003">Cell membrane</keyword>
<feature type="transmembrane region" description="Helical" evidence="9">
    <location>
        <begin position="352"/>
        <end position="374"/>
    </location>
</feature>
<feature type="transmembrane region" description="Helical" evidence="9">
    <location>
        <begin position="260"/>
        <end position="282"/>
    </location>
</feature>
<accession>A0A814DCQ3</accession>
<dbReference type="GO" id="GO:0005886">
    <property type="term" value="C:plasma membrane"/>
    <property type="evidence" value="ECO:0007669"/>
    <property type="project" value="UniProtKB-SubCell"/>
</dbReference>
<gene>
    <name evidence="11" type="ORF">XAT740_LOCUS10677</name>
</gene>
<dbReference type="Gene3D" id="1.20.1070.10">
    <property type="entry name" value="Rhodopsin 7-helix transmembrane proteins"/>
    <property type="match status" value="2"/>
</dbReference>
<evidence type="ECO:0000256" key="2">
    <source>
        <dbReference type="ARBA" id="ARBA00022475"/>
    </source>
</evidence>
<dbReference type="PANTHER" id="PTHR24228:SF59">
    <property type="entry name" value="NEUROPEPTIDE RECEPTOR 15"/>
    <property type="match status" value="1"/>
</dbReference>
<feature type="transmembrane region" description="Helical" evidence="9">
    <location>
        <begin position="318"/>
        <end position="340"/>
    </location>
</feature>
<feature type="transmembrane region" description="Helical" evidence="9">
    <location>
        <begin position="75"/>
        <end position="94"/>
    </location>
</feature>
<dbReference type="InterPro" id="IPR000276">
    <property type="entry name" value="GPCR_Rhodpsn"/>
</dbReference>
<keyword evidence="8" id="KW-0807">Transducer</keyword>
<feature type="transmembrane region" description="Helical" evidence="9">
    <location>
        <begin position="212"/>
        <end position="232"/>
    </location>
</feature>
<dbReference type="EMBL" id="CAJNOR010000574">
    <property type="protein sequence ID" value="CAF0951303.1"/>
    <property type="molecule type" value="Genomic_DNA"/>
</dbReference>
<dbReference type="PROSITE" id="PS50262">
    <property type="entry name" value="G_PROTEIN_RECEP_F1_2"/>
    <property type="match status" value="1"/>
</dbReference>
<comment type="subcellular location">
    <subcellularLocation>
        <location evidence="1">Cell membrane</location>
        <topology evidence="1">Multi-pass membrane protein</topology>
    </subcellularLocation>
</comment>
<proteinExistence type="predicted"/>
<dbReference type="GO" id="GO:0004930">
    <property type="term" value="F:G protein-coupled receptor activity"/>
    <property type="evidence" value="ECO:0007669"/>
    <property type="project" value="UniProtKB-KW"/>
</dbReference>
<keyword evidence="6 9" id="KW-0472">Membrane</keyword>
<dbReference type="InterPro" id="IPR017452">
    <property type="entry name" value="GPCR_Rhodpsn_7TM"/>
</dbReference>
<evidence type="ECO:0000256" key="7">
    <source>
        <dbReference type="ARBA" id="ARBA00023170"/>
    </source>
</evidence>
<evidence type="ECO:0000256" key="8">
    <source>
        <dbReference type="ARBA" id="ARBA00023224"/>
    </source>
</evidence>
<evidence type="ECO:0000256" key="5">
    <source>
        <dbReference type="ARBA" id="ARBA00023040"/>
    </source>
</evidence>
<evidence type="ECO:0000313" key="12">
    <source>
        <dbReference type="Proteomes" id="UP000663828"/>
    </source>
</evidence>
<sequence length="405" mass="46918">MDIGDLLGILQGCLYAINLIAAAVYALSIICIRRFHNQHNIFVLNMCITIILTWLFFIVYFLIADHEYPRQICNLLYYSFNFASIEVPFAFIAFSVHRLCLLKYHTRAFVKRKLWAAICIACQWITQFVISLPFFFRSQRYCGNQFWLTIYTFIIAAILPTIVNIVLNTSIFFHVRSSTRRVHVQMVSTTNSNANNQHAVVSHRDLSLLRHMIFMFTMFIGGWTPVFIINILNTTMDIDFKLVQICVIFSQVCSDPAASRIYTCILVVFIPSLVTILLNAFIFHHIRSSSRRVQPQAIDSLANNNANQQMKFSSREVALLKQMIFVFAVFIGGWGPIYFVRIINQYVDVHTVIYACSVLLCETALLSVVVHLFIHNHDLRHYLSDKMQHGWRVKHTRLEREAGVR</sequence>
<name>A0A814DCQ3_ADIRI</name>
<dbReference type="PANTHER" id="PTHR24228">
    <property type="entry name" value="B2 BRADYKININ RECEPTOR/ANGIOTENSIN II RECEPTOR"/>
    <property type="match status" value="1"/>
</dbReference>
<dbReference type="CDD" id="cd00637">
    <property type="entry name" value="7tm_classA_rhodopsin-like"/>
    <property type="match status" value="1"/>
</dbReference>
<reference evidence="11" key="1">
    <citation type="submission" date="2021-02" db="EMBL/GenBank/DDBJ databases">
        <authorList>
            <person name="Nowell W R."/>
        </authorList>
    </citation>
    <scope>NUCLEOTIDE SEQUENCE</scope>
</reference>
<evidence type="ECO:0000256" key="6">
    <source>
        <dbReference type="ARBA" id="ARBA00023136"/>
    </source>
</evidence>
<evidence type="ECO:0000256" key="1">
    <source>
        <dbReference type="ARBA" id="ARBA00004651"/>
    </source>
</evidence>
<comment type="caution">
    <text evidence="11">The sequence shown here is derived from an EMBL/GenBank/DDBJ whole genome shotgun (WGS) entry which is preliminary data.</text>
</comment>
<evidence type="ECO:0000256" key="4">
    <source>
        <dbReference type="ARBA" id="ARBA00022989"/>
    </source>
</evidence>
<evidence type="ECO:0000313" key="11">
    <source>
        <dbReference type="EMBL" id="CAF0951303.1"/>
    </source>
</evidence>
<feature type="transmembrane region" description="Helical" evidence="9">
    <location>
        <begin position="148"/>
        <end position="173"/>
    </location>
</feature>
<evidence type="ECO:0000256" key="9">
    <source>
        <dbReference type="SAM" id="Phobius"/>
    </source>
</evidence>
<dbReference type="SUPFAM" id="SSF81321">
    <property type="entry name" value="Family A G protein-coupled receptor-like"/>
    <property type="match status" value="2"/>
</dbReference>